<comment type="function">
    <text evidence="9">Acts as a component of the essential kinetochore-associated NDC80 complex, which is required for chromosome segregation and spindle checkpoint activity.</text>
</comment>
<evidence type="ECO:0000313" key="12">
    <source>
        <dbReference type="Proteomes" id="UP001220961"/>
    </source>
</evidence>
<keyword evidence="6" id="KW-0175">Coiled coil</keyword>
<evidence type="ECO:0000256" key="7">
    <source>
        <dbReference type="ARBA" id="ARBA00023306"/>
    </source>
</evidence>
<evidence type="ECO:0000256" key="4">
    <source>
        <dbReference type="ARBA" id="ARBA00022776"/>
    </source>
</evidence>
<keyword evidence="9" id="KW-0539">Nucleus</keyword>
<evidence type="ECO:0000256" key="8">
    <source>
        <dbReference type="ARBA" id="ARBA00023328"/>
    </source>
</evidence>
<evidence type="ECO:0000256" key="1">
    <source>
        <dbReference type="ARBA" id="ARBA00006379"/>
    </source>
</evidence>
<dbReference type="AlphaFoldDB" id="A0AAF0IVN9"/>
<keyword evidence="5 9" id="KW-0995">Kinetochore</keyword>
<feature type="domain" description="Chromosome segregation protein Spc25 C-terminal" evidence="10">
    <location>
        <begin position="167"/>
        <end position="237"/>
    </location>
</feature>
<organism evidence="11 12">
    <name type="scientific">Malassezia caprae</name>
    <dbReference type="NCBI Taxonomy" id="1381934"/>
    <lineage>
        <taxon>Eukaryota</taxon>
        <taxon>Fungi</taxon>
        <taxon>Dikarya</taxon>
        <taxon>Basidiomycota</taxon>
        <taxon>Ustilaginomycotina</taxon>
        <taxon>Malasseziomycetes</taxon>
        <taxon>Malasseziales</taxon>
        <taxon>Malasseziaceae</taxon>
        <taxon>Malassezia</taxon>
    </lineage>
</organism>
<protein>
    <recommendedName>
        <fullName evidence="9">Kinetochore protein SPC25</fullName>
    </recommendedName>
</protein>
<gene>
    <name evidence="11" type="primary">SPC25</name>
    <name evidence="11" type="ORF">MCAP1_002076</name>
</gene>
<keyword evidence="7 9" id="KW-0131">Cell cycle</keyword>
<dbReference type="GO" id="GO:0005634">
    <property type="term" value="C:nucleus"/>
    <property type="evidence" value="ECO:0007669"/>
    <property type="project" value="UniProtKB-SubCell"/>
</dbReference>
<comment type="similarity">
    <text evidence="1 9">Belongs to the SPC25 family.</text>
</comment>
<dbReference type="GO" id="GO:0051301">
    <property type="term" value="P:cell division"/>
    <property type="evidence" value="ECO:0007669"/>
    <property type="project" value="UniProtKB-UniRule"/>
</dbReference>
<dbReference type="PANTHER" id="PTHR14281">
    <property type="entry name" value="KINETOCHORE PROTEIN SPC25-RELATED"/>
    <property type="match status" value="1"/>
</dbReference>
<evidence type="ECO:0000256" key="6">
    <source>
        <dbReference type="ARBA" id="ARBA00023054"/>
    </source>
</evidence>
<evidence type="ECO:0000256" key="9">
    <source>
        <dbReference type="RuleBase" id="RU367150"/>
    </source>
</evidence>
<dbReference type="GO" id="GO:0031262">
    <property type="term" value="C:Ndc80 complex"/>
    <property type="evidence" value="ECO:0007669"/>
    <property type="project" value="InterPro"/>
</dbReference>
<comment type="subunit">
    <text evidence="9">Component of the NDC80 complex.</text>
</comment>
<reference evidence="11" key="1">
    <citation type="submission" date="2023-03" db="EMBL/GenBank/DDBJ databases">
        <title>Mating type loci evolution in Malassezia.</title>
        <authorList>
            <person name="Coelho M.A."/>
        </authorList>
    </citation>
    <scope>NUCLEOTIDE SEQUENCE</scope>
    <source>
        <strain evidence="11">CBS 10434</strain>
    </source>
</reference>
<dbReference type="Pfam" id="PF08234">
    <property type="entry name" value="Spindle_Spc25"/>
    <property type="match status" value="1"/>
</dbReference>
<dbReference type="InterPro" id="IPR045143">
    <property type="entry name" value="Spc25"/>
</dbReference>
<dbReference type="CDD" id="cd23784">
    <property type="entry name" value="RWD_Spc25"/>
    <property type="match status" value="1"/>
</dbReference>
<keyword evidence="3 9" id="KW-0132">Cell division</keyword>
<name>A0AAF0IVN9_9BASI</name>
<sequence length="245" mass="27737">MKSEADDSGDTKSAPKSVLDFSELDSSIQSFTRRFDDYVQSTIAACEEQRIAADGQRVEDQTRIRELERECETTKHTQKELWESVASERDADAKLRASVQELHAQRATLSQRTVTLQSEVAEVRAQLEARSRHKQQLMERLREQVERNAPELAQLQNLTGCLIQPSVQDGLIDIQFSLLSEYDPDRAYTVSLDVSKSEYAVATCDPILPGATIRALVRQLNTSGDVHSFIKQVRRAMIERIRATK</sequence>
<dbReference type="GO" id="GO:0007059">
    <property type="term" value="P:chromosome segregation"/>
    <property type="evidence" value="ECO:0007669"/>
    <property type="project" value="InterPro"/>
</dbReference>
<keyword evidence="8 9" id="KW-0137">Centromere</keyword>
<keyword evidence="4 9" id="KW-0498">Mitosis</keyword>
<evidence type="ECO:0000256" key="3">
    <source>
        <dbReference type="ARBA" id="ARBA00022618"/>
    </source>
</evidence>
<dbReference type="Gene3D" id="3.30.457.50">
    <property type="entry name" value="Chromosome segregation protein Spc25"/>
    <property type="match status" value="1"/>
</dbReference>
<evidence type="ECO:0000313" key="11">
    <source>
        <dbReference type="EMBL" id="WFD19836.1"/>
    </source>
</evidence>
<proteinExistence type="inferred from homology"/>
<dbReference type="PANTHER" id="PTHR14281:SF0">
    <property type="entry name" value="KINETOCHORE PROTEIN SPC25"/>
    <property type="match status" value="1"/>
</dbReference>
<accession>A0AAF0IVN9</accession>
<evidence type="ECO:0000256" key="2">
    <source>
        <dbReference type="ARBA" id="ARBA00022454"/>
    </source>
</evidence>
<evidence type="ECO:0000259" key="10">
    <source>
        <dbReference type="Pfam" id="PF08234"/>
    </source>
</evidence>
<keyword evidence="2 9" id="KW-0158">Chromosome</keyword>
<evidence type="ECO:0000256" key="5">
    <source>
        <dbReference type="ARBA" id="ARBA00022838"/>
    </source>
</evidence>
<comment type="subcellular location">
    <subcellularLocation>
        <location evidence="9">Nucleus</location>
    </subcellularLocation>
    <subcellularLocation>
        <location evidence="9">Chromosome</location>
        <location evidence="9">Centromere</location>
        <location evidence="9">Kinetochore</location>
    </subcellularLocation>
</comment>
<dbReference type="InterPro" id="IPR013255">
    <property type="entry name" value="Spc25_C"/>
</dbReference>
<keyword evidence="12" id="KW-1185">Reference proteome</keyword>
<dbReference type="Proteomes" id="UP001220961">
    <property type="component" value="Chromosome 4"/>
</dbReference>
<dbReference type="EMBL" id="CP119911">
    <property type="protein sequence ID" value="WFD19836.1"/>
    <property type="molecule type" value="Genomic_DNA"/>
</dbReference>